<dbReference type="InterPro" id="IPR038340">
    <property type="entry name" value="MRP-L47_sf"/>
</dbReference>
<proteinExistence type="inferred from homology"/>
<accession>A0A401GS15</accession>
<dbReference type="GeneID" id="38781867"/>
<dbReference type="AlphaFoldDB" id="A0A401GS15"/>
<evidence type="ECO:0000256" key="1">
    <source>
        <dbReference type="ARBA" id="ARBA00004173"/>
    </source>
</evidence>
<evidence type="ECO:0000256" key="6">
    <source>
        <dbReference type="ARBA" id="ARBA00035289"/>
    </source>
</evidence>
<dbReference type="PANTHER" id="PTHR21183:SF18">
    <property type="entry name" value="LARGE RIBOSOMAL SUBUNIT PROTEIN UL29M"/>
    <property type="match status" value="1"/>
</dbReference>
<dbReference type="EMBL" id="BFAD01000007">
    <property type="protein sequence ID" value="GBE84950.1"/>
    <property type="molecule type" value="Genomic_DNA"/>
</dbReference>
<dbReference type="RefSeq" id="XP_027615863.1">
    <property type="nucleotide sequence ID" value="XM_027760062.1"/>
</dbReference>
<name>A0A401GS15_9APHY</name>
<reference evidence="9 10" key="1">
    <citation type="journal article" date="2018" name="Sci. Rep.">
        <title>Genome sequence of the cauliflower mushroom Sparassis crispa (Hanabiratake) and its association with beneficial usage.</title>
        <authorList>
            <person name="Kiyama R."/>
            <person name="Furutani Y."/>
            <person name="Kawaguchi K."/>
            <person name="Nakanishi T."/>
        </authorList>
    </citation>
    <scope>NUCLEOTIDE SEQUENCE [LARGE SCALE GENOMIC DNA]</scope>
</reference>
<feature type="compositionally biased region" description="Polar residues" evidence="8">
    <location>
        <begin position="243"/>
        <end position="253"/>
    </location>
</feature>
<dbReference type="GO" id="GO:0005762">
    <property type="term" value="C:mitochondrial large ribosomal subunit"/>
    <property type="evidence" value="ECO:0007669"/>
    <property type="project" value="TreeGrafter"/>
</dbReference>
<sequence length="253" mass="27776">MLPSIQARTFSPLLSFVLRPRTLATHATAVPTTYPGTPPVQAHSKKAAVSSASTNEGGALRPHLNIPVNPNHGLYGFFRRTEKDGVVSYETVEQNNALTTNTGRSWTAAELRLKSFKDLHTLWYVLLRERNLLASQAEEARRHGITVGVLNVKQKSLRCRKSMARIKYVINERRLAYEGAVGALREQREKELAALREERVAEERAEAAAAQAAAKAADKESRQDAGQAQSAANLAAQGLFETAPQNEGQAKRP</sequence>
<evidence type="ECO:0000313" key="9">
    <source>
        <dbReference type="EMBL" id="GBE84950.1"/>
    </source>
</evidence>
<evidence type="ECO:0000313" key="10">
    <source>
        <dbReference type="Proteomes" id="UP000287166"/>
    </source>
</evidence>
<evidence type="ECO:0000256" key="4">
    <source>
        <dbReference type="ARBA" id="ARBA00023128"/>
    </source>
</evidence>
<comment type="caution">
    <text evidence="9">The sequence shown here is derived from an EMBL/GenBank/DDBJ whole genome shotgun (WGS) entry which is preliminary data.</text>
</comment>
<dbReference type="PANTHER" id="PTHR21183">
    <property type="entry name" value="RIBOSOMAL PROTEIN L47, MITOCHONDRIAL-RELATED"/>
    <property type="match status" value="1"/>
</dbReference>
<dbReference type="InParanoid" id="A0A401GS15"/>
<protein>
    <recommendedName>
        <fullName evidence="6">Large ribosomal subunit protein uL29m</fullName>
    </recommendedName>
    <alternativeName>
        <fullName evidence="7">54S ribosomal protein L4, mitochondrial</fullName>
    </alternativeName>
</protein>
<keyword evidence="5" id="KW-0687">Ribonucleoprotein</keyword>
<dbReference type="Pfam" id="PF06984">
    <property type="entry name" value="MRP-L47"/>
    <property type="match status" value="1"/>
</dbReference>
<evidence type="ECO:0000256" key="3">
    <source>
        <dbReference type="ARBA" id="ARBA00022980"/>
    </source>
</evidence>
<feature type="region of interest" description="Disordered" evidence="8">
    <location>
        <begin position="206"/>
        <end position="253"/>
    </location>
</feature>
<dbReference type="Proteomes" id="UP000287166">
    <property type="component" value="Unassembled WGS sequence"/>
</dbReference>
<keyword evidence="4" id="KW-0496">Mitochondrion</keyword>
<keyword evidence="3" id="KW-0689">Ribosomal protein</keyword>
<gene>
    <name evidence="9" type="ORF">SCP_0701320</name>
</gene>
<dbReference type="OrthoDB" id="270763at2759"/>
<evidence type="ECO:0000256" key="5">
    <source>
        <dbReference type="ARBA" id="ARBA00023274"/>
    </source>
</evidence>
<dbReference type="GO" id="GO:0032543">
    <property type="term" value="P:mitochondrial translation"/>
    <property type="evidence" value="ECO:0007669"/>
    <property type="project" value="TreeGrafter"/>
</dbReference>
<evidence type="ECO:0000256" key="2">
    <source>
        <dbReference type="ARBA" id="ARBA00009254"/>
    </source>
</evidence>
<comment type="similarity">
    <text evidence="2">Belongs to the universal ribosomal protein uL29 family.</text>
</comment>
<comment type="subcellular location">
    <subcellularLocation>
        <location evidence="1">Mitochondrion</location>
    </subcellularLocation>
</comment>
<evidence type="ECO:0000256" key="8">
    <source>
        <dbReference type="SAM" id="MobiDB-lite"/>
    </source>
</evidence>
<dbReference type="GO" id="GO:0003735">
    <property type="term" value="F:structural constituent of ribosome"/>
    <property type="evidence" value="ECO:0007669"/>
    <property type="project" value="InterPro"/>
</dbReference>
<dbReference type="STRING" id="139825.A0A401GS15"/>
<feature type="compositionally biased region" description="Low complexity" evidence="8">
    <location>
        <begin position="225"/>
        <end position="239"/>
    </location>
</feature>
<keyword evidence="10" id="KW-1185">Reference proteome</keyword>
<evidence type="ECO:0000256" key="7">
    <source>
        <dbReference type="ARBA" id="ARBA00035399"/>
    </source>
</evidence>
<dbReference type="InterPro" id="IPR010729">
    <property type="entry name" value="Ribosomal_uL29_mit"/>
</dbReference>
<dbReference type="Gene3D" id="6.10.330.20">
    <property type="match status" value="1"/>
</dbReference>
<organism evidence="9 10">
    <name type="scientific">Sparassis crispa</name>
    <dbReference type="NCBI Taxonomy" id="139825"/>
    <lineage>
        <taxon>Eukaryota</taxon>
        <taxon>Fungi</taxon>
        <taxon>Dikarya</taxon>
        <taxon>Basidiomycota</taxon>
        <taxon>Agaricomycotina</taxon>
        <taxon>Agaricomycetes</taxon>
        <taxon>Polyporales</taxon>
        <taxon>Sparassidaceae</taxon>
        <taxon>Sparassis</taxon>
    </lineage>
</organism>